<gene>
    <name evidence="1" type="ORF">EFY79_20920</name>
</gene>
<dbReference type="EMBL" id="RJJR01000030">
    <property type="protein sequence ID" value="RNI31853.1"/>
    <property type="molecule type" value="Genomic_DNA"/>
</dbReference>
<reference evidence="1 2" key="1">
    <citation type="submission" date="2018-11" db="EMBL/GenBank/DDBJ databases">
        <title>Draft genome sequence of Ferruginibacter sp. BO-59.</title>
        <authorList>
            <person name="Im W.T."/>
        </authorList>
    </citation>
    <scope>NUCLEOTIDE SEQUENCE [LARGE SCALE GENOMIC DNA]</scope>
    <source>
        <strain evidence="1 2">BO-59</strain>
    </source>
</reference>
<sequence length="241" mass="26952">MPFQIHLFIFAKPKFKKMKAPLIFLAFLFVFSSCKKDDAPKNTPSTETYINTNAGSTWTYRQTDMANNNSTSDYTITSTANDTTIESRKYHVYTYSYGGNGYLGMDGHEYYQYDSIPITGGVNIQRLYLKDNAAKNDTWKQDFNLNIQELPGTTIQLTVQNKVEETGITKTVNGKDYSNVYHVSTSLSSAAIPSTALASSIDSYYAPGYGLIENTTAVELNFLGIVKQVNFKTELMSADLK</sequence>
<keyword evidence="2" id="KW-1185">Reference proteome</keyword>
<dbReference type="AlphaFoldDB" id="A0A3M9N3S8"/>
<evidence type="ECO:0000313" key="1">
    <source>
        <dbReference type="EMBL" id="RNI31853.1"/>
    </source>
</evidence>
<name>A0A3M9N3S8_9BACT</name>
<comment type="caution">
    <text evidence="1">The sequence shown here is derived from an EMBL/GenBank/DDBJ whole genome shotgun (WGS) entry which is preliminary data.</text>
</comment>
<dbReference type="Proteomes" id="UP000267223">
    <property type="component" value="Unassembled WGS sequence"/>
</dbReference>
<protein>
    <submittedName>
        <fullName evidence="1">Uncharacterized protein</fullName>
    </submittedName>
</protein>
<evidence type="ECO:0000313" key="2">
    <source>
        <dbReference type="Proteomes" id="UP000267223"/>
    </source>
</evidence>
<proteinExistence type="predicted"/>
<accession>A0A3M9N3S8</accession>
<organism evidence="1 2">
    <name type="scientific">Hanamia caeni</name>
    <dbReference type="NCBI Taxonomy" id="2294116"/>
    <lineage>
        <taxon>Bacteria</taxon>
        <taxon>Pseudomonadati</taxon>
        <taxon>Bacteroidota</taxon>
        <taxon>Chitinophagia</taxon>
        <taxon>Chitinophagales</taxon>
        <taxon>Chitinophagaceae</taxon>
        <taxon>Hanamia</taxon>
    </lineage>
</organism>